<keyword evidence="2" id="KW-1185">Reference proteome</keyword>
<evidence type="ECO:0000313" key="2">
    <source>
        <dbReference type="Proteomes" id="UP000629098"/>
    </source>
</evidence>
<dbReference type="InterPro" id="IPR045392">
    <property type="entry name" value="DUF6519"/>
</dbReference>
<protein>
    <submittedName>
        <fullName evidence="1">Uncharacterized protein</fullName>
    </submittedName>
</protein>
<accession>A0A8J6XDK5</accession>
<name>A0A8J6XDK5_9CYAN</name>
<proteinExistence type="predicted"/>
<dbReference type="Proteomes" id="UP000629098">
    <property type="component" value="Unassembled WGS sequence"/>
</dbReference>
<sequence>MQGEFRGDFSRNSFDPHKHFSRVLMQQGRVQLDADWNEQAAIIMHYLRTLAADLIGPHAGQGFVITPVAENDTGFTIGVGHYYVDGILCENENELSYYNQEDYPIKKDTHKLEFPILVYLNVWERHISYIEDNTIREIALNGVDTATRAKIVWQVKTEKLESATSCDEIKPAWGELVEKWQPKNRGMLKARVHKKVDTNTNNCMIHPDARYHGVENQLYRVEIHKGGKADGEATFKWSRENSSIAFRLLKQNGNNLTLSSTGRDSITGISCGQWIELTDDTHELLGKPGTLVKVVKVEGNVLTIDSSINLSDFPRNPKVRRWDYQGKKDTTQKTAELLPLSDDNALSIVEGEGDQRWLTLENGIQIQFQPGATYRTGDYWLIPARTATGDILWKQNLHGEPAALSPHGIEYHYAPLAIVVSSERHSSCRQELRLMR</sequence>
<evidence type="ECO:0000313" key="1">
    <source>
        <dbReference type="EMBL" id="MBD2773364.1"/>
    </source>
</evidence>
<dbReference type="RefSeq" id="WP_190829107.1">
    <property type="nucleotide sequence ID" value="NZ_CAWPPI010000053.1"/>
</dbReference>
<reference evidence="1" key="1">
    <citation type="submission" date="2020-09" db="EMBL/GenBank/DDBJ databases">
        <title>Iningainema tapete sp. nov. (Scytonemataceae, Cyanobacteria) from greenhouses in central Florida (USA) produces two types of nodularin with biosynthetic potential for microcystin-LR and anabaenopeptins.</title>
        <authorList>
            <person name="Berthold D.E."/>
            <person name="Lefler F.W."/>
            <person name="Huang I.-S."/>
            <person name="Abdulla H."/>
            <person name="Zimba P.V."/>
            <person name="Laughinghouse H.D. IV."/>
        </authorList>
    </citation>
    <scope>NUCLEOTIDE SEQUENCE</scope>
    <source>
        <strain evidence="1">BLCCT55</strain>
    </source>
</reference>
<dbReference type="EMBL" id="JACXAE010000053">
    <property type="protein sequence ID" value="MBD2773364.1"/>
    <property type="molecule type" value="Genomic_DNA"/>
</dbReference>
<dbReference type="Pfam" id="PF20129">
    <property type="entry name" value="DUF6519"/>
    <property type="match status" value="2"/>
</dbReference>
<organism evidence="1 2">
    <name type="scientific">Iningainema tapete BLCC-T55</name>
    <dbReference type="NCBI Taxonomy" id="2748662"/>
    <lineage>
        <taxon>Bacteria</taxon>
        <taxon>Bacillati</taxon>
        <taxon>Cyanobacteriota</taxon>
        <taxon>Cyanophyceae</taxon>
        <taxon>Nostocales</taxon>
        <taxon>Scytonemataceae</taxon>
        <taxon>Iningainema tapete</taxon>
    </lineage>
</organism>
<gene>
    <name evidence="1" type="ORF">ICL16_15110</name>
</gene>
<comment type="caution">
    <text evidence="1">The sequence shown here is derived from an EMBL/GenBank/DDBJ whole genome shotgun (WGS) entry which is preliminary data.</text>
</comment>
<dbReference type="AlphaFoldDB" id="A0A8J6XDK5"/>